<dbReference type="KEGG" id="tvs:TRAVEDRAFT_54741"/>
<dbReference type="GeneID" id="19417521"/>
<evidence type="ECO:0000313" key="2">
    <source>
        <dbReference type="EMBL" id="EIW51239.1"/>
    </source>
</evidence>
<dbReference type="Proteomes" id="UP000054317">
    <property type="component" value="Unassembled WGS sequence"/>
</dbReference>
<evidence type="ECO:0000256" key="1">
    <source>
        <dbReference type="SAM" id="MobiDB-lite"/>
    </source>
</evidence>
<dbReference type="EMBL" id="JH711918">
    <property type="protein sequence ID" value="EIW51239.1"/>
    <property type="molecule type" value="Genomic_DNA"/>
</dbReference>
<evidence type="ECO:0000313" key="3">
    <source>
        <dbReference type="Proteomes" id="UP000054317"/>
    </source>
</evidence>
<name>R7S8F6_TRAVS</name>
<gene>
    <name evidence="2" type="ORF">TRAVEDRAFT_54741</name>
</gene>
<sequence>MDGSRNAGPTEVSVVGLSDSAGRSSSDAAIWNRDEDSSSTPEGDLARTSEQLWPPNV</sequence>
<accession>R7S8F6</accession>
<organism evidence="2 3">
    <name type="scientific">Trametes versicolor (strain FP-101664)</name>
    <name type="common">White-rot fungus</name>
    <name type="synonym">Coriolus versicolor</name>
    <dbReference type="NCBI Taxonomy" id="717944"/>
    <lineage>
        <taxon>Eukaryota</taxon>
        <taxon>Fungi</taxon>
        <taxon>Dikarya</taxon>
        <taxon>Basidiomycota</taxon>
        <taxon>Agaricomycotina</taxon>
        <taxon>Agaricomycetes</taxon>
        <taxon>Polyporales</taxon>
        <taxon>Polyporaceae</taxon>
        <taxon>Trametes</taxon>
    </lineage>
</organism>
<dbReference type="RefSeq" id="XP_008045876.1">
    <property type="nucleotide sequence ID" value="XM_008047685.1"/>
</dbReference>
<feature type="region of interest" description="Disordered" evidence="1">
    <location>
        <begin position="1"/>
        <end position="57"/>
    </location>
</feature>
<protein>
    <submittedName>
        <fullName evidence="2">Uncharacterized protein</fullName>
    </submittedName>
</protein>
<feature type="compositionally biased region" description="Low complexity" evidence="1">
    <location>
        <begin position="18"/>
        <end position="29"/>
    </location>
</feature>
<dbReference type="AlphaFoldDB" id="R7S8F6"/>
<reference evidence="3" key="1">
    <citation type="journal article" date="2012" name="Science">
        <title>The Paleozoic origin of enzymatic lignin decomposition reconstructed from 31 fungal genomes.</title>
        <authorList>
            <person name="Floudas D."/>
            <person name="Binder M."/>
            <person name="Riley R."/>
            <person name="Barry K."/>
            <person name="Blanchette R.A."/>
            <person name="Henrissat B."/>
            <person name="Martinez A.T."/>
            <person name="Otillar R."/>
            <person name="Spatafora J.W."/>
            <person name="Yadav J.S."/>
            <person name="Aerts A."/>
            <person name="Benoit I."/>
            <person name="Boyd A."/>
            <person name="Carlson A."/>
            <person name="Copeland A."/>
            <person name="Coutinho P.M."/>
            <person name="de Vries R.P."/>
            <person name="Ferreira P."/>
            <person name="Findley K."/>
            <person name="Foster B."/>
            <person name="Gaskell J."/>
            <person name="Glotzer D."/>
            <person name="Gorecki P."/>
            <person name="Heitman J."/>
            <person name="Hesse C."/>
            <person name="Hori C."/>
            <person name="Igarashi K."/>
            <person name="Jurgens J.A."/>
            <person name="Kallen N."/>
            <person name="Kersten P."/>
            <person name="Kohler A."/>
            <person name="Kuees U."/>
            <person name="Kumar T.K.A."/>
            <person name="Kuo A."/>
            <person name="LaButti K."/>
            <person name="Larrondo L.F."/>
            <person name="Lindquist E."/>
            <person name="Ling A."/>
            <person name="Lombard V."/>
            <person name="Lucas S."/>
            <person name="Lundell T."/>
            <person name="Martin R."/>
            <person name="McLaughlin D.J."/>
            <person name="Morgenstern I."/>
            <person name="Morin E."/>
            <person name="Murat C."/>
            <person name="Nagy L.G."/>
            <person name="Nolan M."/>
            <person name="Ohm R.A."/>
            <person name="Patyshakuliyeva A."/>
            <person name="Rokas A."/>
            <person name="Ruiz-Duenas F.J."/>
            <person name="Sabat G."/>
            <person name="Salamov A."/>
            <person name="Samejima M."/>
            <person name="Schmutz J."/>
            <person name="Slot J.C."/>
            <person name="St John F."/>
            <person name="Stenlid J."/>
            <person name="Sun H."/>
            <person name="Sun S."/>
            <person name="Syed K."/>
            <person name="Tsang A."/>
            <person name="Wiebenga A."/>
            <person name="Young D."/>
            <person name="Pisabarro A."/>
            <person name="Eastwood D.C."/>
            <person name="Martin F."/>
            <person name="Cullen D."/>
            <person name="Grigoriev I.V."/>
            <person name="Hibbett D.S."/>
        </authorList>
    </citation>
    <scope>NUCLEOTIDE SEQUENCE [LARGE SCALE GENOMIC DNA]</scope>
    <source>
        <strain evidence="3">FP-101664</strain>
    </source>
</reference>
<proteinExistence type="predicted"/>
<keyword evidence="3" id="KW-1185">Reference proteome</keyword>